<feature type="compositionally biased region" description="Low complexity" evidence="1">
    <location>
        <begin position="371"/>
        <end position="384"/>
    </location>
</feature>
<dbReference type="EMBL" id="JACYCF010000012">
    <property type="protein sequence ID" value="KAF8753712.1"/>
    <property type="molecule type" value="Genomic_DNA"/>
</dbReference>
<comment type="caution">
    <text evidence="2">The sequence shown here is derived from an EMBL/GenBank/DDBJ whole genome shotgun (WGS) entry which is preliminary data.</text>
</comment>
<proteinExistence type="predicted"/>
<reference evidence="2" key="1">
    <citation type="submission" date="2020-09" db="EMBL/GenBank/DDBJ databases">
        <title>Comparative genome analyses of four rice-infecting Rhizoctonia solani isolates reveal extensive enrichment of homogalacturonan modification genes.</title>
        <authorList>
            <person name="Lee D.-Y."/>
            <person name="Jeon J."/>
            <person name="Kim K.-T."/>
            <person name="Cheong K."/>
            <person name="Song H."/>
            <person name="Choi G."/>
            <person name="Ko J."/>
            <person name="Opiyo S.O."/>
            <person name="Zuo S."/>
            <person name="Madhav S."/>
            <person name="Lee Y.-H."/>
            <person name="Wang G.-L."/>
        </authorList>
    </citation>
    <scope>NUCLEOTIDE SEQUENCE</scope>
    <source>
        <strain evidence="2">AG1-IA B2</strain>
    </source>
</reference>
<evidence type="ECO:0008006" key="4">
    <source>
        <dbReference type="Google" id="ProtNLM"/>
    </source>
</evidence>
<evidence type="ECO:0000313" key="2">
    <source>
        <dbReference type="EMBL" id="KAF8753712.1"/>
    </source>
</evidence>
<dbReference type="AlphaFoldDB" id="A0A8H7IA49"/>
<sequence>MPNLSDLPSEVYAVIFSHVPPLERQRAVLSLSRALPRSPVPTSQIYNHIIVYTAAAVFHLYKHFRHRKEQEAGLYNPSELVKSINVRVWIVDADLVANLLALLPSVPNIQMCVGTTYSPEHLHDIFTRPRLTLRTLQLRFKPYVEKATYMPFLKGAYFDSTITQLTKWPASENDYLRHLSITQDTISYKSHIQFAQPLAFFSFKPLAELAVSPIGQQLRALRVSVPAKPVITYIGSAANSFPHLTFLDISTTALPPPNAERAIGTLLSRLARLEHIVIDRNAGPMPRDSSGWASLGRACALAGVDRAKEKENQIQEWMDRKRQEESAAQGEEIEGPPPLAPLDPIHAPRVRRGRRGLATATISLRDPRPAPVASASSASSSTRDPTARRVRIVPSPPTLQTFSTAYAGPSNPSAQQRSEWGRAFVRGFLDGCNTLNKIWQRIRDSDNVRVMRFTDTDLELFHDDDDDDDVPSAFQGVADIAIAGHWIGWEPSPPIICFGSERAVIGINKHADDGQPLADMLGEMRIGDPGAFNTTLSAEISSDGETPGAVGTLPVMIVNDPPSSVGGLWAEESFIEWGPGHTDGCGHDIGRRIFD</sequence>
<organism evidence="2 3">
    <name type="scientific">Rhizoctonia solani</name>
    <dbReference type="NCBI Taxonomy" id="456999"/>
    <lineage>
        <taxon>Eukaryota</taxon>
        <taxon>Fungi</taxon>
        <taxon>Dikarya</taxon>
        <taxon>Basidiomycota</taxon>
        <taxon>Agaricomycotina</taxon>
        <taxon>Agaricomycetes</taxon>
        <taxon>Cantharellales</taxon>
        <taxon>Ceratobasidiaceae</taxon>
        <taxon>Rhizoctonia</taxon>
    </lineage>
</organism>
<feature type="region of interest" description="Disordered" evidence="1">
    <location>
        <begin position="318"/>
        <end position="391"/>
    </location>
</feature>
<name>A0A8H7IA49_9AGAM</name>
<protein>
    <recommendedName>
        <fullName evidence="4">F-box domain-containing protein</fullName>
    </recommendedName>
</protein>
<accession>A0A8H7IA49</accession>
<evidence type="ECO:0000313" key="3">
    <source>
        <dbReference type="Proteomes" id="UP000614334"/>
    </source>
</evidence>
<dbReference type="Proteomes" id="UP000614334">
    <property type="component" value="Unassembled WGS sequence"/>
</dbReference>
<gene>
    <name evidence="2" type="ORF">RHS01_06601</name>
</gene>
<evidence type="ECO:0000256" key="1">
    <source>
        <dbReference type="SAM" id="MobiDB-lite"/>
    </source>
</evidence>